<dbReference type="PANTHER" id="PTHR43827:SF3">
    <property type="entry name" value="NADP-DEPENDENT OXIDOREDUCTASE DOMAIN-CONTAINING PROTEIN"/>
    <property type="match status" value="1"/>
</dbReference>
<evidence type="ECO:0000313" key="6">
    <source>
        <dbReference type="Proteomes" id="UP000295680"/>
    </source>
</evidence>
<protein>
    <submittedName>
        <fullName evidence="5">Diketogulonate reductase-like aldo/keto reductase</fullName>
    </submittedName>
</protein>
<proteinExistence type="inferred from homology"/>
<accession>A0A4R2IMP5</accession>
<evidence type="ECO:0000259" key="4">
    <source>
        <dbReference type="Pfam" id="PF00248"/>
    </source>
</evidence>
<dbReference type="AlphaFoldDB" id="A0A4R2IMP5"/>
<dbReference type="EMBL" id="SLWS01000019">
    <property type="protein sequence ID" value="TCO46451.1"/>
    <property type="molecule type" value="Genomic_DNA"/>
</dbReference>
<dbReference type="PANTHER" id="PTHR43827">
    <property type="entry name" value="2,5-DIKETO-D-GLUCONIC ACID REDUCTASE"/>
    <property type="match status" value="1"/>
</dbReference>
<comment type="caution">
    <text evidence="5">The sequence shown here is derived from an EMBL/GenBank/DDBJ whole genome shotgun (WGS) entry which is preliminary data.</text>
</comment>
<evidence type="ECO:0000256" key="1">
    <source>
        <dbReference type="ARBA" id="ARBA00007905"/>
    </source>
</evidence>
<dbReference type="GO" id="GO:0016616">
    <property type="term" value="F:oxidoreductase activity, acting on the CH-OH group of donors, NAD or NADP as acceptor"/>
    <property type="evidence" value="ECO:0007669"/>
    <property type="project" value="UniProtKB-ARBA"/>
</dbReference>
<comment type="similarity">
    <text evidence="1">Belongs to the aldo/keto reductase family.</text>
</comment>
<dbReference type="SUPFAM" id="SSF51430">
    <property type="entry name" value="NAD(P)-linked oxidoreductase"/>
    <property type="match status" value="1"/>
</dbReference>
<name>A0A4R2IMP5_9PSEU</name>
<dbReference type="InterPro" id="IPR036812">
    <property type="entry name" value="NAD(P)_OxRdtase_dom_sf"/>
</dbReference>
<dbReference type="Pfam" id="PF00248">
    <property type="entry name" value="Aldo_ket_red"/>
    <property type="match status" value="1"/>
</dbReference>
<gene>
    <name evidence="5" type="ORF">EV192_11928</name>
</gene>
<reference evidence="5 6" key="1">
    <citation type="submission" date="2019-03" db="EMBL/GenBank/DDBJ databases">
        <title>Genomic Encyclopedia of Type Strains, Phase IV (KMG-IV): sequencing the most valuable type-strain genomes for metagenomic binning, comparative biology and taxonomic classification.</title>
        <authorList>
            <person name="Goeker M."/>
        </authorList>
    </citation>
    <scope>NUCLEOTIDE SEQUENCE [LARGE SCALE GENOMIC DNA]</scope>
    <source>
        <strain evidence="5 6">DSM 45934</strain>
    </source>
</reference>
<keyword evidence="6" id="KW-1185">Reference proteome</keyword>
<evidence type="ECO:0000256" key="2">
    <source>
        <dbReference type="ARBA" id="ARBA00022857"/>
    </source>
</evidence>
<evidence type="ECO:0000313" key="5">
    <source>
        <dbReference type="EMBL" id="TCO46451.1"/>
    </source>
</evidence>
<dbReference type="PRINTS" id="PR00069">
    <property type="entry name" value="ALDKETRDTASE"/>
</dbReference>
<dbReference type="InterPro" id="IPR023210">
    <property type="entry name" value="NADP_OxRdtase_dom"/>
</dbReference>
<dbReference type="PIRSF" id="PIRSF000097">
    <property type="entry name" value="AKR"/>
    <property type="match status" value="1"/>
</dbReference>
<feature type="domain" description="NADP-dependent oxidoreductase" evidence="4">
    <location>
        <begin position="35"/>
        <end position="208"/>
    </location>
</feature>
<keyword evidence="2" id="KW-0521">NADP</keyword>
<organism evidence="5 6">
    <name type="scientific">Actinocrispum wychmicini</name>
    <dbReference type="NCBI Taxonomy" id="1213861"/>
    <lineage>
        <taxon>Bacteria</taxon>
        <taxon>Bacillati</taxon>
        <taxon>Actinomycetota</taxon>
        <taxon>Actinomycetes</taxon>
        <taxon>Pseudonocardiales</taxon>
        <taxon>Pseudonocardiaceae</taxon>
        <taxon>Actinocrispum</taxon>
    </lineage>
</organism>
<keyword evidence="3" id="KW-0560">Oxidoreductase</keyword>
<evidence type="ECO:0000256" key="3">
    <source>
        <dbReference type="ARBA" id="ARBA00023002"/>
    </source>
</evidence>
<dbReference type="Proteomes" id="UP000295680">
    <property type="component" value="Unassembled WGS sequence"/>
</dbReference>
<sequence length="236" mass="25840">MTGEVPTVQLSNGAHMPQVGLAAVSTTTVAEALAAGYRGFEVADPDVGQALVRSGVPRHELFVTTRMAESPRAFEESLARLRMDYVDLCLLAAPVDDFVQAWKGLEKVAADGRARAIGVCDCLIPHLRRLSEETSTVPAVNRVELNPGHVQPILRAYHSEHGITTQAYRPLGDLVGNDEIGFMAQKYGKTPAQIILRWHVELKHVISVEPTAPREYIDIFDFELAEDDVLALSEMA</sequence>
<dbReference type="Gene3D" id="3.20.20.100">
    <property type="entry name" value="NADP-dependent oxidoreductase domain"/>
    <property type="match status" value="1"/>
</dbReference>
<dbReference type="InterPro" id="IPR020471">
    <property type="entry name" value="AKR"/>
</dbReference>